<keyword evidence="9" id="KW-1185">Reference proteome</keyword>
<dbReference type="EMBL" id="CALLCH030000011">
    <property type="protein sequence ID" value="CAI4214547.1"/>
    <property type="molecule type" value="Genomic_DNA"/>
</dbReference>
<accession>A0A9P1H2S7</accession>
<dbReference type="PANTHER" id="PTHR43791:SF36">
    <property type="entry name" value="TRANSPORTER, PUTATIVE (AFU_ORTHOLOGUE AFUA_6G08340)-RELATED"/>
    <property type="match status" value="1"/>
</dbReference>
<feature type="transmembrane region" description="Helical" evidence="6">
    <location>
        <begin position="44"/>
        <end position="62"/>
    </location>
</feature>
<evidence type="ECO:0000256" key="6">
    <source>
        <dbReference type="SAM" id="Phobius"/>
    </source>
</evidence>
<feature type="domain" description="Major facilitator superfamily (MFS) profile" evidence="7">
    <location>
        <begin position="46"/>
        <end position="464"/>
    </location>
</feature>
<dbReference type="Proteomes" id="UP000838763">
    <property type="component" value="Unassembled WGS sequence"/>
</dbReference>
<evidence type="ECO:0000256" key="5">
    <source>
        <dbReference type="ARBA" id="ARBA00023136"/>
    </source>
</evidence>
<feature type="transmembrane region" description="Helical" evidence="6">
    <location>
        <begin position="319"/>
        <end position="339"/>
    </location>
</feature>
<feature type="transmembrane region" description="Helical" evidence="6">
    <location>
        <begin position="82"/>
        <end position="105"/>
    </location>
</feature>
<dbReference type="PANTHER" id="PTHR43791">
    <property type="entry name" value="PERMEASE-RELATED"/>
    <property type="match status" value="1"/>
</dbReference>
<feature type="transmembrane region" description="Helical" evidence="6">
    <location>
        <begin position="137"/>
        <end position="161"/>
    </location>
</feature>
<organism evidence="8 9">
    <name type="scientific">Parascedosporium putredinis</name>
    <dbReference type="NCBI Taxonomy" id="1442378"/>
    <lineage>
        <taxon>Eukaryota</taxon>
        <taxon>Fungi</taxon>
        <taxon>Dikarya</taxon>
        <taxon>Ascomycota</taxon>
        <taxon>Pezizomycotina</taxon>
        <taxon>Sordariomycetes</taxon>
        <taxon>Hypocreomycetidae</taxon>
        <taxon>Microascales</taxon>
        <taxon>Microascaceae</taxon>
        <taxon>Parascedosporium</taxon>
    </lineage>
</organism>
<protein>
    <recommendedName>
        <fullName evidence="7">Major facilitator superfamily (MFS) profile domain-containing protein</fullName>
    </recommendedName>
</protein>
<keyword evidence="2" id="KW-0813">Transport</keyword>
<evidence type="ECO:0000256" key="3">
    <source>
        <dbReference type="ARBA" id="ARBA00022692"/>
    </source>
</evidence>
<feature type="transmembrane region" description="Helical" evidence="6">
    <location>
        <begin position="371"/>
        <end position="394"/>
    </location>
</feature>
<dbReference type="PROSITE" id="PS50850">
    <property type="entry name" value="MFS"/>
    <property type="match status" value="1"/>
</dbReference>
<feature type="transmembrane region" description="Helical" evidence="6">
    <location>
        <begin position="406"/>
        <end position="426"/>
    </location>
</feature>
<sequence>MTDSEKGPGSGPSTQHEEVPVWTVPTGVHIKSEAEKRLVRKQDFLITTLLSGCFFFAYLDRGAIGNARIMGFQAALGLTDRQYFNCLMMFYVGYMAFEFPVFIMIRRFHAPTVYALSVIAFGVAGLCTAYAKTYAQVLVLRLILGCGEAAVQTSFLFVSLWYRREELGTRCGYVYCTTPVAGAIAGLIAYGVGQNLDRGPSHLAPWQWLFIIEGIPTIAWGLLVWVLLPQFPENEVESKRSIFFKREEEKKLILERAVAAHYALHSKMRPFQMWLAIKDPKVWMMALGVATHATALAGFGVFLPTFFREFGFDRLTSQLYTIIPYSCAFIALLFVSYASDRIRMRAVPLLGLTALAIVGFIIMLATPNATAGIVGACLISTAVYPAIVLFAAWMPSNNAGYTKRATATWISQITIQTFSIMASQIYDKPPRFFTGHGTLLGLFVLTFVFILVIVLLMKLDNRKKEEAARQFEATGR</sequence>
<feature type="transmembrane region" description="Helical" evidence="6">
    <location>
        <begin position="205"/>
        <end position="228"/>
    </location>
</feature>
<dbReference type="GO" id="GO:0016020">
    <property type="term" value="C:membrane"/>
    <property type="evidence" value="ECO:0007669"/>
    <property type="project" value="UniProtKB-SubCell"/>
</dbReference>
<name>A0A9P1H2S7_9PEZI</name>
<dbReference type="Gene3D" id="1.20.1250.20">
    <property type="entry name" value="MFS general substrate transporter like domains"/>
    <property type="match status" value="2"/>
</dbReference>
<feature type="transmembrane region" description="Helical" evidence="6">
    <location>
        <begin position="112"/>
        <end position="131"/>
    </location>
</feature>
<feature type="transmembrane region" description="Helical" evidence="6">
    <location>
        <begin position="173"/>
        <end position="193"/>
    </location>
</feature>
<feature type="transmembrane region" description="Helical" evidence="6">
    <location>
        <begin position="346"/>
        <end position="365"/>
    </location>
</feature>
<evidence type="ECO:0000259" key="7">
    <source>
        <dbReference type="PROSITE" id="PS50850"/>
    </source>
</evidence>
<feature type="transmembrane region" description="Helical" evidence="6">
    <location>
        <begin position="438"/>
        <end position="457"/>
    </location>
</feature>
<dbReference type="Pfam" id="PF07690">
    <property type="entry name" value="MFS_1"/>
    <property type="match status" value="1"/>
</dbReference>
<dbReference type="GO" id="GO:0022857">
    <property type="term" value="F:transmembrane transporter activity"/>
    <property type="evidence" value="ECO:0007669"/>
    <property type="project" value="InterPro"/>
</dbReference>
<dbReference type="OrthoDB" id="2985014at2759"/>
<keyword evidence="5 6" id="KW-0472">Membrane</keyword>
<keyword evidence="3 6" id="KW-0812">Transmembrane</keyword>
<dbReference type="SUPFAM" id="SSF103473">
    <property type="entry name" value="MFS general substrate transporter"/>
    <property type="match status" value="1"/>
</dbReference>
<comment type="subcellular location">
    <subcellularLocation>
        <location evidence="1">Membrane</location>
        <topology evidence="1">Multi-pass membrane protein</topology>
    </subcellularLocation>
</comment>
<evidence type="ECO:0000256" key="4">
    <source>
        <dbReference type="ARBA" id="ARBA00022989"/>
    </source>
</evidence>
<evidence type="ECO:0000256" key="2">
    <source>
        <dbReference type="ARBA" id="ARBA00022448"/>
    </source>
</evidence>
<comment type="caution">
    <text evidence="8">The sequence shown here is derived from an EMBL/GenBank/DDBJ whole genome shotgun (WGS) entry which is preliminary data.</text>
</comment>
<dbReference type="InterPro" id="IPR036259">
    <property type="entry name" value="MFS_trans_sf"/>
</dbReference>
<dbReference type="InterPro" id="IPR011701">
    <property type="entry name" value="MFS"/>
</dbReference>
<evidence type="ECO:0000313" key="8">
    <source>
        <dbReference type="EMBL" id="CAI4214547.1"/>
    </source>
</evidence>
<proteinExistence type="predicted"/>
<reference evidence="8" key="1">
    <citation type="submission" date="2022-11" db="EMBL/GenBank/DDBJ databases">
        <authorList>
            <person name="Scott C."/>
            <person name="Bruce N."/>
        </authorList>
    </citation>
    <scope>NUCLEOTIDE SEQUENCE</scope>
</reference>
<keyword evidence="4 6" id="KW-1133">Transmembrane helix</keyword>
<evidence type="ECO:0000256" key="1">
    <source>
        <dbReference type="ARBA" id="ARBA00004141"/>
    </source>
</evidence>
<feature type="transmembrane region" description="Helical" evidence="6">
    <location>
        <begin position="282"/>
        <end position="307"/>
    </location>
</feature>
<dbReference type="AlphaFoldDB" id="A0A9P1H2S7"/>
<evidence type="ECO:0000313" key="9">
    <source>
        <dbReference type="Proteomes" id="UP000838763"/>
    </source>
</evidence>
<dbReference type="InterPro" id="IPR020846">
    <property type="entry name" value="MFS_dom"/>
</dbReference>
<gene>
    <name evidence="8" type="ORF">PPNO1_LOCUS4278</name>
</gene>